<keyword evidence="1" id="KW-0472">Membrane</keyword>
<name>A0A1I1PJL0_9GAMM</name>
<dbReference type="AlphaFoldDB" id="A0A1I1PJL0"/>
<feature type="transmembrane region" description="Helical" evidence="1">
    <location>
        <begin position="54"/>
        <end position="77"/>
    </location>
</feature>
<evidence type="ECO:0000256" key="1">
    <source>
        <dbReference type="SAM" id="Phobius"/>
    </source>
</evidence>
<keyword evidence="1" id="KW-1133">Transmembrane helix</keyword>
<evidence type="ECO:0000313" key="2">
    <source>
        <dbReference type="EMBL" id="SFD09902.1"/>
    </source>
</evidence>
<dbReference type="Proteomes" id="UP000198862">
    <property type="component" value="Unassembled WGS sequence"/>
</dbReference>
<keyword evidence="3" id="KW-1185">Reference proteome</keyword>
<dbReference type="STRING" id="1123010.SAMN02745724_03482"/>
<dbReference type="OrthoDB" id="6305308at2"/>
<evidence type="ECO:0000313" key="3">
    <source>
        <dbReference type="Proteomes" id="UP000198862"/>
    </source>
</evidence>
<gene>
    <name evidence="2" type="ORF">SAMN02745724_03482</name>
</gene>
<proteinExistence type="predicted"/>
<organism evidence="2 3">
    <name type="scientific">Pseudoalteromonas denitrificans DSM 6059</name>
    <dbReference type="NCBI Taxonomy" id="1123010"/>
    <lineage>
        <taxon>Bacteria</taxon>
        <taxon>Pseudomonadati</taxon>
        <taxon>Pseudomonadota</taxon>
        <taxon>Gammaproteobacteria</taxon>
        <taxon>Alteromonadales</taxon>
        <taxon>Pseudoalteromonadaceae</taxon>
        <taxon>Pseudoalteromonas</taxon>
    </lineage>
</organism>
<reference evidence="2 3" key="1">
    <citation type="submission" date="2016-10" db="EMBL/GenBank/DDBJ databases">
        <authorList>
            <person name="de Groot N.N."/>
        </authorList>
    </citation>
    <scope>NUCLEOTIDE SEQUENCE [LARGE SCALE GENOMIC DNA]</scope>
    <source>
        <strain evidence="2 3">DSM 6059</strain>
    </source>
</reference>
<keyword evidence="1" id="KW-0812">Transmembrane</keyword>
<dbReference type="RefSeq" id="WP_091987247.1">
    <property type="nucleotide sequence ID" value="NZ_FOLO01000032.1"/>
</dbReference>
<protein>
    <submittedName>
        <fullName evidence="2">Uncharacterized protein</fullName>
    </submittedName>
</protein>
<feature type="transmembrane region" description="Helical" evidence="1">
    <location>
        <begin position="29"/>
        <end position="48"/>
    </location>
</feature>
<sequence>MYSQFFIDNSFGFNKTQINFQKCIIGGNWLMLVSLCITLLCLSMTFGFDHLINMYVQIAGHIFTIVFAGVFKVGYVIRCVGVHGLGYKVF</sequence>
<accession>A0A1I1PJL0</accession>
<dbReference type="EMBL" id="FOLO01000032">
    <property type="protein sequence ID" value="SFD09902.1"/>
    <property type="molecule type" value="Genomic_DNA"/>
</dbReference>